<feature type="region of interest" description="Disordered" evidence="1">
    <location>
        <begin position="995"/>
        <end position="1021"/>
    </location>
</feature>
<dbReference type="Pfam" id="PF01841">
    <property type="entry name" value="Transglut_core"/>
    <property type="match status" value="1"/>
</dbReference>
<dbReference type="InterPro" id="IPR038765">
    <property type="entry name" value="Papain-like_cys_pep_sf"/>
</dbReference>
<evidence type="ECO:0000259" key="3">
    <source>
        <dbReference type="SMART" id="SM00460"/>
    </source>
</evidence>
<dbReference type="PANTHER" id="PTHR42736">
    <property type="entry name" value="PROTEIN-GLUTAMINE GAMMA-GLUTAMYLTRANSFERASE"/>
    <property type="match status" value="1"/>
</dbReference>
<organism evidence="4 5">
    <name type="scientific">Bifidobacterium aquikefiri</name>
    <dbReference type="NCBI Taxonomy" id="1653207"/>
    <lineage>
        <taxon>Bacteria</taxon>
        <taxon>Bacillati</taxon>
        <taxon>Actinomycetota</taxon>
        <taxon>Actinomycetes</taxon>
        <taxon>Bifidobacteriales</taxon>
        <taxon>Bifidobacteriaceae</taxon>
        <taxon>Bifidobacterium</taxon>
    </lineage>
</organism>
<feature type="region of interest" description="Disordered" evidence="1">
    <location>
        <begin position="1193"/>
        <end position="1247"/>
    </location>
</feature>
<sequence>MMHTLRSAFRSWRSARLHRWRSRGTIRPTAGGVLVMVVAAIVTFFGLMLDDKSLMASCVAVWLLVLVSLLLVGLQRVCLQSSYLYDREHASSAVQDVFQWQPYRQLQTDAQDIPVKDSGVPDDSDVSTLVRLSVPHLMRGFLLPRVVTTTLQWVSLDASGSVVASLVGRIAPVRGLYRLHSVVVMWSDPFGIWRIRSIHRDIHDEYVVLPDVEEQSSQRMRTLSNFVPGNAHTQSFSGVRAYAQGDSPRMIAWKYTAHRGELMTRESNREIPAKVLLILDEHDRHLESCIAQALMYCSHSVPSEASISVSDGHVIAESGSDVYRFLASLQYRDQQSPHMAHSGAEQVSDGSSPAVKGSRREGLVQAPVDVHGHEGSEAEKSAIFKGLNHKIREYNRIVVLTSSTQTHGIEKSLQHSAFSDRYELRHVQPDACIETKPQLKILKSEATEDAKNVEHARKATVQATKPGLPRALGTLRPVVATVMAAKQSENAATQSKATSASIAWQHNASLLNAMAAQLMSILALLALFGTTLQSITAVIEPQGIWIWYLAAGFAVLSIEISIPARNLVRSLIRTGGDCVLFLTSGVVLADTRIYQTRGIWLFQQAQTTVETAANGIQHTVTTPSGFSTAWDALTDGFNSMYEQYPPVSIDADADALILVVGALTLMLLRCLMTQIQTSPMLALFPIITMSFSYLVVGSSVQWWMLFGVIMAALTLLWTTNRSPGFVFWQRSGPSGSQSKNWQIGSGSAVWVPIPTIICAIITAIAMVTTPLSLSLAQRVSIGYGETPGLFSSETVSPLIDLKRNLQGGSTSTVFTYSADRAMYMRMSTLGNFNGDTWSFNLNATNNDDYGSSYQIAANSDLYSSQWANESSSLASTSADRLTQLARFASLSVFDIENLDDYLERSTIDVKALSSSFLPVPGIGIRFTGDADSSLWLTCYDGSLFTKDSGSKNDTSYGVRSVYLQPIQKTSEFDEISDVSNDMKQVLEELDEDIDEADGNANGSSDNATDAPSSNPSESSQNLSTWNLFKARLKTLHTDDTGSGRRLRQYYGSLPQALPKDAQAIVNKARSEGIPTTGANAQQEIAAMKYLVRYFTTNGFTYSLDAPDGNGRGNMQVIGDFLKTKSGYCIHYASALAVLGRAMGLSTRMVLGYNAGTTKRGTHTVTANQLHAWVETYIDGIGWVPFDVTPASESTATTDASSSAEPTASAASSTSNAIAPTASPTTSTPSVSASPSSSQNSDASQGNRAENRWNVPSYVWQIMLLLMILVIALFGPSMLRRVQRRRRLHSIETYQKVGSGFGVLVMWQEIVATAIDAGLRWTRRETDAEIAEIIAAKVARSSAATASDIRRLYAAASEVAYGADVRQGGPHNEVQPTIDTDRLRTMIAAILESRADETDIIARAARIMRRMFPQSLLRAQG</sequence>
<feature type="transmembrane region" description="Helical" evidence="2">
    <location>
        <begin position="741"/>
        <end position="767"/>
    </location>
</feature>
<feature type="transmembrane region" description="Helical" evidence="2">
    <location>
        <begin position="54"/>
        <end position="74"/>
    </location>
</feature>
<feature type="domain" description="Transglutaminase-like" evidence="3">
    <location>
        <begin position="1120"/>
        <end position="1189"/>
    </location>
</feature>
<dbReference type="SMART" id="SM00460">
    <property type="entry name" value="TGc"/>
    <property type="match status" value="1"/>
</dbReference>
<dbReference type="InterPro" id="IPR002931">
    <property type="entry name" value="Transglutaminase-like"/>
</dbReference>
<dbReference type="OrthoDB" id="9804023at2"/>
<dbReference type="GeneID" id="98295431"/>
<proteinExistence type="predicted"/>
<dbReference type="RefSeq" id="WP_094692919.1">
    <property type="nucleotide sequence ID" value="NZ_JBDNSV010000005.1"/>
</dbReference>
<protein>
    <submittedName>
        <fullName evidence="4">Transglutaminase-like superfamily</fullName>
    </submittedName>
</protein>
<evidence type="ECO:0000256" key="1">
    <source>
        <dbReference type="SAM" id="MobiDB-lite"/>
    </source>
</evidence>
<dbReference type="EMBL" id="MWXA01000004">
    <property type="protein sequence ID" value="OZG67669.1"/>
    <property type="molecule type" value="Genomic_DNA"/>
</dbReference>
<name>A0A261G8A8_9BIFI</name>
<keyword evidence="2" id="KW-1133">Transmembrane helix</keyword>
<feature type="region of interest" description="Disordered" evidence="1">
    <location>
        <begin position="336"/>
        <end position="359"/>
    </location>
</feature>
<feature type="transmembrane region" description="Helical" evidence="2">
    <location>
        <begin position="1257"/>
        <end position="1278"/>
    </location>
</feature>
<feature type="transmembrane region" description="Helical" evidence="2">
    <location>
        <begin position="518"/>
        <end position="539"/>
    </location>
</feature>
<feature type="transmembrane region" description="Helical" evidence="2">
    <location>
        <begin position="702"/>
        <end position="720"/>
    </location>
</feature>
<feature type="compositionally biased region" description="Low complexity" evidence="1">
    <location>
        <begin position="1193"/>
        <end position="1243"/>
    </location>
</feature>
<comment type="caution">
    <text evidence="4">The sequence shown here is derived from an EMBL/GenBank/DDBJ whole genome shotgun (WGS) entry which is preliminary data.</text>
</comment>
<dbReference type="InterPro" id="IPR021878">
    <property type="entry name" value="TgpA_N"/>
</dbReference>
<gene>
    <name evidence="4" type="ORF">BAQU_0761</name>
</gene>
<feature type="transmembrane region" description="Helical" evidence="2">
    <location>
        <begin position="545"/>
        <end position="562"/>
    </location>
</feature>
<evidence type="ECO:0000313" key="4">
    <source>
        <dbReference type="EMBL" id="OZG67669.1"/>
    </source>
</evidence>
<keyword evidence="5" id="KW-1185">Reference proteome</keyword>
<dbReference type="Proteomes" id="UP000216451">
    <property type="component" value="Unassembled WGS sequence"/>
</dbReference>
<feature type="transmembrane region" description="Helical" evidence="2">
    <location>
        <begin position="679"/>
        <end position="696"/>
    </location>
</feature>
<evidence type="ECO:0000313" key="5">
    <source>
        <dbReference type="Proteomes" id="UP000216451"/>
    </source>
</evidence>
<evidence type="ECO:0000256" key="2">
    <source>
        <dbReference type="SAM" id="Phobius"/>
    </source>
</evidence>
<dbReference type="SUPFAM" id="SSF54001">
    <property type="entry name" value="Cysteine proteinases"/>
    <property type="match status" value="1"/>
</dbReference>
<keyword evidence="2" id="KW-0472">Membrane</keyword>
<feature type="transmembrane region" description="Helical" evidence="2">
    <location>
        <begin position="29"/>
        <end position="48"/>
    </location>
</feature>
<dbReference type="Gene3D" id="3.10.620.30">
    <property type="match status" value="1"/>
</dbReference>
<keyword evidence="2" id="KW-0812">Transmembrane</keyword>
<feature type="compositionally biased region" description="Low complexity" evidence="1">
    <location>
        <begin position="1011"/>
        <end position="1021"/>
    </location>
</feature>
<feature type="compositionally biased region" description="Polar residues" evidence="1">
    <location>
        <begin position="1000"/>
        <end position="1010"/>
    </location>
</feature>
<dbReference type="PANTHER" id="PTHR42736:SF1">
    <property type="entry name" value="PROTEIN-GLUTAMINE GAMMA-GLUTAMYLTRANSFERASE"/>
    <property type="match status" value="1"/>
</dbReference>
<reference evidence="4 5" key="1">
    <citation type="journal article" date="2017" name="BMC Genomics">
        <title>Comparative genomic and phylogenomic analyses of the Bifidobacteriaceae family.</title>
        <authorList>
            <person name="Lugli G.A."/>
            <person name="Milani C."/>
            <person name="Turroni F."/>
            <person name="Duranti S."/>
            <person name="Mancabelli L."/>
            <person name="Mangifesta M."/>
            <person name="Ferrario C."/>
            <person name="Modesto M."/>
            <person name="Mattarelli P."/>
            <person name="Jiri K."/>
            <person name="van Sinderen D."/>
            <person name="Ventura M."/>
        </authorList>
    </citation>
    <scope>NUCLEOTIDE SEQUENCE [LARGE SCALE GENOMIC DNA]</scope>
    <source>
        <strain evidence="4 5">LMG 28769</strain>
    </source>
</reference>
<dbReference type="Pfam" id="PF11992">
    <property type="entry name" value="TgpA_N"/>
    <property type="match status" value="1"/>
</dbReference>
<dbReference type="InterPro" id="IPR052901">
    <property type="entry name" value="Bact_TGase-like"/>
</dbReference>
<accession>A0A261G8A8</accession>